<protein>
    <submittedName>
        <fullName evidence="2">Uncharacterized protein</fullName>
    </submittedName>
</protein>
<reference evidence="2" key="1">
    <citation type="submission" date="2020-11" db="EMBL/GenBank/DDBJ databases">
        <authorList>
            <person name="Tran Van P."/>
        </authorList>
    </citation>
    <scope>NUCLEOTIDE SEQUENCE</scope>
</reference>
<dbReference type="EMBL" id="OD567784">
    <property type="protein sequence ID" value="CAD7446150.1"/>
    <property type="molecule type" value="Genomic_DNA"/>
</dbReference>
<evidence type="ECO:0000256" key="1">
    <source>
        <dbReference type="SAM" id="MobiDB-lite"/>
    </source>
</evidence>
<accession>A0A7R9F3N4</accession>
<sequence length="83" mass="9596">MIDVVFYKSPDIYLKTVTSPVVHLATSLGVPGSIHGWYRCAFCPKGELPQRIVMQEYKPRLEQKKTTTTRHDSRVRVRQDATY</sequence>
<proteinExistence type="predicted"/>
<evidence type="ECO:0000313" key="2">
    <source>
        <dbReference type="EMBL" id="CAD7446150.1"/>
    </source>
</evidence>
<dbReference type="AlphaFoldDB" id="A0A7R9F3N4"/>
<name>A0A7R9F3N4_9NEOP</name>
<feature type="region of interest" description="Disordered" evidence="1">
    <location>
        <begin position="59"/>
        <end position="83"/>
    </location>
</feature>
<gene>
    <name evidence="2" type="ORF">TBIB3V08_LOCUS8485</name>
</gene>
<organism evidence="2">
    <name type="scientific">Timema bartmani</name>
    <dbReference type="NCBI Taxonomy" id="61472"/>
    <lineage>
        <taxon>Eukaryota</taxon>
        <taxon>Metazoa</taxon>
        <taxon>Ecdysozoa</taxon>
        <taxon>Arthropoda</taxon>
        <taxon>Hexapoda</taxon>
        <taxon>Insecta</taxon>
        <taxon>Pterygota</taxon>
        <taxon>Neoptera</taxon>
        <taxon>Polyneoptera</taxon>
        <taxon>Phasmatodea</taxon>
        <taxon>Timematodea</taxon>
        <taxon>Timematoidea</taxon>
        <taxon>Timematidae</taxon>
        <taxon>Timema</taxon>
    </lineage>
</organism>